<evidence type="ECO:0000256" key="2">
    <source>
        <dbReference type="SAM" id="MobiDB-lite"/>
    </source>
</evidence>
<feature type="compositionally biased region" description="Polar residues" evidence="2">
    <location>
        <begin position="170"/>
        <end position="181"/>
    </location>
</feature>
<protein>
    <submittedName>
        <fullName evidence="4">Uncharacterized protein</fullName>
    </submittedName>
</protein>
<accession>A0A6V7W6Y2</accession>
<feature type="transmembrane region" description="Helical" evidence="3">
    <location>
        <begin position="18"/>
        <end position="42"/>
    </location>
</feature>
<feature type="compositionally biased region" description="Polar residues" evidence="2">
    <location>
        <begin position="238"/>
        <end position="249"/>
    </location>
</feature>
<proteinExistence type="predicted"/>
<keyword evidence="3" id="KW-0812">Transmembrane</keyword>
<keyword evidence="1" id="KW-0175">Coiled coil</keyword>
<organism evidence="4 5">
    <name type="scientific">Meloidogyne enterolobii</name>
    <name type="common">Root-knot nematode worm</name>
    <name type="synonym">Meloidogyne mayaguensis</name>
    <dbReference type="NCBI Taxonomy" id="390850"/>
    <lineage>
        <taxon>Eukaryota</taxon>
        <taxon>Metazoa</taxon>
        <taxon>Ecdysozoa</taxon>
        <taxon>Nematoda</taxon>
        <taxon>Chromadorea</taxon>
        <taxon>Rhabditida</taxon>
        <taxon>Tylenchina</taxon>
        <taxon>Tylenchomorpha</taxon>
        <taxon>Tylenchoidea</taxon>
        <taxon>Meloidogynidae</taxon>
        <taxon>Meloidogyninae</taxon>
        <taxon>Meloidogyne</taxon>
    </lineage>
</organism>
<keyword evidence="3" id="KW-0472">Membrane</keyword>
<feature type="compositionally biased region" description="Basic and acidic residues" evidence="2">
    <location>
        <begin position="182"/>
        <end position="237"/>
    </location>
</feature>
<feature type="region of interest" description="Disordered" evidence="2">
    <location>
        <begin position="160"/>
        <end position="264"/>
    </location>
</feature>
<feature type="compositionally biased region" description="Basic and acidic residues" evidence="2">
    <location>
        <begin position="160"/>
        <end position="169"/>
    </location>
</feature>
<dbReference type="EMBL" id="CAJEWN010000445">
    <property type="protein sequence ID" value="CAD2182819.1"/>
    <property type="molecule type" value="Genomic_DNA"/>
</dbReference>
<comment type="caution">
    <text evidence="4">The sequence shown here is derived from an EMBL/GenBank/DDBJ whole genome shotgun (WGS) entry which is preliminary data.</text>
</comment>
<dbReference type="AlphaFoldDB" id="A0A6V7W6Y2"/>
<dbReference type="Proteomes" id="UP000580250">
    <property type="component" value="Unassembled WGS sequence"/>
</dbReference>
<keyword evidence="3" id="KW-1133">Transmembrane helix</keyword>
<sequence length="264" mass="30174">MTTSCCEKKTHFCTKTCLMLHAINLTVFTLIGLGVFFIYTMVDNPSPLIVLILIPSLTCCLVSTCCIIHKYYKYEEKKLDDQKRREREKEKKKEEEERIKNKKYKEEIDQVIEEYIEATKDFEDINPEVIKHAKKAQNLGPRQMPLPPYCSVGISTISDRPKFDREKDTTTANSLMGATETSKMEAAEHSKMGGKSEEAKVEEKSKMGEKSKMEEDKAKMEATAKVEEKSKTGEKSKMATTANSMMETNSKMEEEDKSKSSQQE</sequence>
<gene>
    <name evidence="4" type="ORF">MENT_LOCUS35065</name>
</gene>
<feature type="coiled-coil region" evidence="1">
    <location>
        <begin position="76"/>
        <end position="121"/>
    </location>
</feature>
<feature type="transmembrane region" description="Helical" evidence="3">
    <location>
        <begin position="48"/>
        <end position="68"/>
    </location>
</feature>
<name>A0A6V7W6Y2_MELEN</name>
<feature type="compositionally biased region" description="Basic and acidic residues" evidence="2">
    <location>
        <begin position="250"/>
        <end position="264"/>
    </location>
</feature>
<evidence type="ECO:0000313" key="4">
    <source>
        <dbReference type="EMBL" id="CAD2182819.1"/>
    </source>
</evidence>
<evidence type="ECO:0000313" key="5">
    <source>
        <dbReference type="Proteomes" id="UP000580250"/>
    </source>
</evidence>
<evidence type="ECO:0000256" key="1">
    <source>
        <dbReference type="SAM" id="Coils"/>
    </source>
</evidence>
<evidence type="ECO:0000256" key="3">
    <source>
        <dbReference type="SAM" id="Phobius"/>
    </source>
</evidence>
<reference evidence="4 5" key="1">
    <citation type="submission" date="2020-08" db="EMBL/GenBank/DDBJ databases">
        <authorList>
            <person name="Koutsovoulos G."/>
            <person name="Danchin GJ E."/>
        </authorList>
    </citation>
    <scope>NUCLEOTIDE SEQUENCE [LARGE SCALE GENOMIC DNA]</scope>
</reference>